<dbReference type="InterPro" id="IPR001995">
    <property type="entry name" value="Peptidase_A2_cat"/>
</dbReference>
<dbReference type="PROSITE" id="PS00141">
    <property type="entry name" value="ASP_PROTEASE"/>
    <property type="match status" value="1"/>
</dbReference>
<organism evidence="3 4">
    <name type="scientific">Pontixanthobacter luteolus</name>
    <dbReference type="NCBI Taxonomy" id="295089"/>
    <lineage>
        <taxon>Bacteria</taxon>
        <taxon>Pseudomonadati</taxon>
        <taxon>Pseudomonadota</taxon>
        <taxon>Alphaproteobacteria</taxon>
        <taxon>Sphingomonadales</taxon>
        <taxon>Erythrobacteraceae</taxon>
        <taxon>Pontixanthobacter</taxon>
    </lineage>
</organism>
<dbReference type="GO" id="GO:0006508">
    <property type="term" value="P:proteolysis"/>
    <property type="evidence" value="ECO:0007669"/>
    <property type="project" value="InterPro"/>
</dbReference>
<dbReference type="OrthoDB" id="107347at2"/>
<reference evidence="3 4" key="1">
    <citation type="submission" date="2019-12" db="EMBL/GenBank/DDBJ databases">
        <title>Genomic-based taxomic classification of the family Erythrobacteraceae.</title>
        <authorList>
            <person name="Xu L."/>
        </authorList>
    </citation>
    <scope>NUCLEOTIDE SEQUENCE [LARGE SCALE GENOMIC DNA]</scope>
    <source>
        <strain evidence="3 4">SW-109</strain>
    </source>
</reference>
<dbReference type="GO" id="GO:0004190">
    <property type="term" value="F:aspartic-type endopeptidase activity"/>
    <property type="evidence" value="ECO:0007669"/>
    <property type="project" value="InterPro"/>
</dbReference>
<dbReference type="CDD" id="cd05483">
    <property type="entry name" value="retropepsin_like_bacteria"/>
    <property type="match status" value="1"/>
</dbReference>
<sequence>MSILAMFAMGMVPVAGPVPDQPSALQSPPVADAEHDASAYENVTADEIVEGKADYYERMTVPVTIEGEGPFRFMIDTGAQATVVTRGLTERLNLAPNGEAIVVGMGSRAPVQLVELNGLEFAERILDNISAPMLEARHIGADGILGLDSLQDLRVMIDFRADTISVNDAEVLGGNRGYEIVVRARHKLGRLVITSAEIDGVRTAVIIDTGAQSSFGNMKLKQRLRARKLEQRSSTDVNGAEILGDVHVAKGLEIQDMQLSNLAITFTESPAFTALGLNGRPALILGMRDLRLFDRVAIDFATRTVLFDLPANSRRRAPLRGSIMPSRL</sequence>
<accession>A0A6I4V525</accession>
<dbReference type="InterPro" id="IPR034122">
    <property type="entry name" value="Retropepsin-like_bacterial"/>
</dbReference>
<dbReference type="Pfam" id="PF13650">
    <property type="entry name" value="Asp_protease_2"/>
    <property type="match status" value="2"/>
</dbReference>
<dbReference type="EMBL" id="WTYP01000002">
    <property type="protein sequence ID" value="MXP48461.1"/>
    <property type="molecule type" value="Genomic_DNA"/>
</dbReference>
<dbReference type="Gene3D" id="2.40.70.10">
    <property type="entry name" value="Acid Proteases"/>
    <property type="match status" value="2"/>
</dbReference>
<dbReference type="AlphaFoldDB" id="A0A6I4V525"/>
<proteinExistence type="predicted"/>
<evidence type="ECO:0000256" key="1">
    <source>
        <dbReference type="ARBA" id="ARBA00022801"/>
    </source>
</evidence>
<evidence type="ECO:0000313" key="4">
    <source>
        <dbReference type="Proteomes" id="UP000471435"/>
    </source>
</evidence>
<evidence type="ECO:0000313" key="3">
    <source>
        <dbReference type="EMBL" id="MXP48461.1"/>
    </source>
</evidence>
<name>A0A6I4V525_9SPHN</name>
<dbReference type="RefSeq" id="WP_160731644.1">
    <property type="nucleotide sequence ID" value="NZ_WTYP01000002.1"/>
</dbReference>
<gene>
    <name evidence="3" type="ORF">GRI43_13800</name>
</gene>
<dbReference type="InterPro" id="IPR001969">
    <property type="entry name" value="Aspartic_peptidase_AS"/>
</dbReference>
<dbReference type="InterPro" id="IPR021109">
    <property type="entry name" value="Peptidase_aspartic_dom_sf"/>
</dbReference>
<keyword evidence="4" id="KW-1185">Reference proteome</keyword>
<protein>
    <recommendedName>
        <fullName evidence="2">Peptidase A2 domain-containing protein</fullName>
    </recommendedName>
</protein>
<dbReference type="SUPFAM" id="SSF50630">
    <property type="entry name" value="Acid proteases"/>
    <property type="match status" value="2"/>
</dbReference>
<feature type="domain" description="Peptidase A2" evidence="2">
    <location>
        <begin position="71"/>
        <end position="149"/>
    </location>
</feature>
<evidence type="ECO:0000259" key="2">
    <source>
        <dbReference type="PROSITE" id="PS50175"/>
    </source>
</evidence>
<dbReference type="PROSITE" id="PS50175">
    <property type="entry name" value="ASP_PROT_RETROV"/>
    <property type="match status" value="1"/>
</dbReference>
<keyword evidence="1" id="KW-0378">Hydrolase</keyword>
<comment type="caution">
    <text evidence="3">The sequence shown here is derived from an EMBL/GenBank/DDBJ whole genome shotgun (WGS) entry which is preliminary data.</text>
</comment>
<dbReference type="Proteomes" id="UP000471435">
    <property type="component" value="Unassembled WGS sequence"/>
</dbReference>